<dbReference type="Proteomes" id="UP000583800">
    <property type="component" value="Unassembled WGS sequence"/>
</dbReference>
<dbReference type="RefSeq" id="WP_185084171.1">
    <property type="nucleotide sequence ID" value="NZ_JACHJB010000001.1"/>
</dbReference>
<proteinExistence type="predicted"/>
<gene>
    <name evidence="1" type="ORF">FHU36_002893</name>
</gene>
<reference evidence="1 2" key="1">
    <citation type="submission" date="2020-08" db="EMBL/GenBank/DDBJ databases">
        <title>Sequencing the genomes of 1000 actinobacteria strains.</title>
        <authorList>
            <person name="Klenk H.-P."/>
        </authorList>
    </citation>
    <scope>NUCLEOTIDE SEQUENCE [LARGE SCALE GENOMIC DNA]</scope>
    <source>
        <strain evidence="1 2">DSM 45913</strain>
    </source>
</reference>
<dbReference type="AlphaFoldDB" id="A0A7X0EYF3"/>
<accession>A0A7X0EYF3</accession>
<protein>
    <submittedName>
        <fullName evidence="1">Uncharacterized protein</fullName>
    </submittedName>
</protein>
<evidence type="ECO:0000313" key="2">
    <source>
        <dbReference type="Proteomes" id="UP000583800"/>
    </source>
</evidence>
<comment type="caution">
    <text evidence="1">The sequence shown here is derived from an EMBL/GenBank/DDBJ whole genome shotgun (WGS) entry which is preliminary data.</text>
</comment>
<name>A0A7X0EYF3_9ACTN</name>
<organism evidence="1 2">
    <name type="scientific">Nonomuraea muscovyensis</name>
    <dbReference type="NCBI Taxonomy" id="1124761"/>
    <lineage>
        <taxon>Bacteria</taxon>
        <taxon>Bacillati</taxon>
        <taxon>Actinomycetota</taxon>
        <taxon>Actinomycetes</taxon>
        <taxon>Streptosporangiales</taxon>
        <taxon>Streptosporangiaceae</taxon>
        <taxon>Nonomuraea</taxon>
    </lineage>
</organism>
<keyword evidence="2" id="KW-1185">Reference proteome</keyword>
<dbReference type="EMBL" id="JACHJB010000001">
    <property type="protein sequence ID" value="MBB6346384.1"/>
    <property type="molecule type" value="Genomic_DNA"/>
</dbReference>
<evidence type="ECO:0000313" key="1">
    <source>
        <dbReference type="EMBL" id="MBB6346384.1"/>
    </source>
</evidence>
<sequence length="73" mass="7828">MRATEIFEKEECRFPVVVFQILHDAGSADSGLLASGVGETEPGSLEKRGVLGVHGRFSLATWGQALDSLPRLS</sequence>